<gene>
    <name evidence="1" type="ORF">BO222_12545</name>
</gene>
<dbReference type="EMBL" id="MPJW01000273">
    <property type="protein sequence ID" value="OLU36436.1"/>
    <property type="molecule type" value="Genomic_DNA"/>
</dbReference>
<dbReference type="Proteomes" id="UP000186341">
    <property type="component" value="Unassembled WGS sequence"/>
</dbReference>
<sequence length="86" mass="9234">MTKAEFKEVLTNAIGGTAYGDEVIADLVEHFDETGKYAQTAKDRLDERKGTLEGWAKKHAAEGDAAKAAEEEAKVAIVEKALAAIK</sequence>
<evidence type="ECO:0000313" key="2">
    <source>
        <dbReference type="Proteomes" id="UP000186341"/>
    </source>
</evidence>
<dbReference type="RefSeq" id="WP_075821097.1">
    <property type="nucleotide sequence ID" value="NZ_CAJUTZ010000104.1"/>
</dbReference>
<dbReference type="GeneID" id="82203952"/>
<name>A0A1U7NCM3_9FIRM</name>
<evidence type="ECO:0000313" key="1">
    <source>
        <dbReference type="EMBL" id="OLU36436.1"/>
    </source>
</evidence>
<organism evidence="1 2">
    <name type="scientific">Ileibacterium valens</name>
    <dbReference type="NCBI Taxonomy" id="1862668"/>
    <lineage>
        <taxon>Bacteria</taxon>
        <taxon>Bacillati</taxon>
        <taxon>Bacillota</taxon>
        <taxon>Erysipelotrichia</taxon>
        <taxon>Erysipelotrichales</taxon>
        <taxon>Erysipelotrichaceae</taxon>
        <taxon>Ileibacterium</taxon>
    </lineage>
</organism>
<protein>
    <submittedName>
        <fullName evidence="1">Uncharacterized protein</fullName>
    </submittedName>
</protein>
<accession>A0A1U7NCM3</accession>
<reference evidence="1 2" key="1">
    <citation type="submission" date="2016-11" db="EMBL/GenBank/DDBJ databases">
        <title>Description of two novel members of the family Erysipelotrichaceae: Ileibacterium lipovorans gen. nov., sp. nov. and Dubosiella newyorkensis, gen. nov., sp. nov.</title>
        <authorList>
            <person name="Cox L.M."/>
            <person name="Sohn J."/>
            <person name="Tyrrell K.L."/>
            <person name="Citron D.M."/>
            <person name="Lawson P.A."/>
            <person name="Patel N.B."/>
            <person name="Iizumi T."/>
            <person name="Perez-Perez G.I."/>
            <person name="Goldstein E.J."/>
            <person name="Blaser M.J."/>
        </authorList>
    </citation>
    <scope>NUCLEOTIDE SEQUENCE [LARGE SCALE GENOMIC DNA]</scope>
    <source>
        <strain evidence="1 2">NYU-BL-A3</strain>
    </source>
</reference>
<proteinExistence type="predicted"/>
<dbReference type="NCBIfam" id="NF045479">
    <property type="entry name" value="FRAT_87_prot"/>
    <property type="match status" value="1"/>
</dbReference>
<dbReference type="OrthoDB" id="1654455at2"/>
<keyword evidence="2" id="KW-1185">Reference proteome</keyword>
<comment type="caution">
    <text evidence="1">The sequence shown here is derived from an EMBL/GenBank/DDBJ whole genome shotgun (WGS) entry which is preliminary data.</text>
</comment>
<dbReference type="AlphaFoldDB" id="A0A1U7NCM3"/>